<feature type="compositionally biased region" description="Low complexity" evidence="1">
    <location>
        <begin position="389"/>
        <end position="411"/>
    </location>
</feature>
<feature type="compositionally biased region" description="Low complexity" evidence="1">
    <location>
        <begin position="340"/>
        <end position="381"/>
    </location>
</feature>
<dbReference type="KEGG" id="cre:CHLRE_12g559300v5"/>
<feature type="compositionally biased region" description="Gly residues" evidence="1">
    <location>
        <begin position="235"/>
        <end position="252"/>
    </location>
</feature>
<proteinExistence type="predicted"/>
<dbReference type="EMBL" id="CM008973">
    <property type="protein sequence ID" value="PNW75820.1"/>
    <property type="molecule type" value="Genomic_DNA"/>
</dbReference>
<accession>A0A2K3D5L1</accession>
<feature type="compositionally biased region" description="Low complexity" evidence="1">
    <location>
        <begin position="162"/>
        <end position="171"/>
    </location>
</feature>
<gene>
    <name evidence="2" type="ORF">CHLRE_12g559300v5</name>
</gene>
<organism evidence="2 3">
    <name type="scientific">Chlamydomonas reinhardtii</name>
    <name type="common">Chlamydomonas smithii</name>
    <dbReference type="NCBI Taxonomy" id="3055"/>
    <lineage>
        <taxon>Eukaryota</taxon>
        <taxon>Viridiplantae</taxon>
        <taxon>Chlorophyta</taxon>
        <taxon>core chlorophytes</taxon>
        <taxon>Chlorophyceae</taxon>
        <taxon>CS clade</taxon>
        <taxon>Chlamydomonadales</taxon>
        <taxon>Chlamydomonadaceae</taxon>
        <taxon>Chlamydomonas</taxon>
    </lineage>
</organism>
<dbReference type="Gene3D" id="1.25.10.10">
    <property type="entry name" value="Leucine-rich Repeat Variant"/>
    <property type="match status" value="2"/>
</dbReference>
<keyword evidence="3" id="KW-1185">Reference proteome</keyword>
<name>A0A2K3D5L1_CHLRE</name>
<dbReference type="PANTHER" id="PTHR21356:SF1">
    <property type="entry name" value="ARMADILLO REPEAT-CONTAINING PROTEIN 2"/>
    <property type="match status" value="1"/>
</dbReference>
<dbReference type="Proteomes" id="UP000006906">
    <property type="component" value="Chromosome 12"/>
</dbReference>
<dbReference type="InParanoid" id="A0A2K3D5L1"/>
<dbReference type="PANTHER" id="PTHR21356">
    <property type="entry name" value="ARMADILLO REPEAT CONTAINING 2"/>
    <property type="match status" value="1"/>
</dbReference>
<dbReference type="InterPro" id="IPR016024">
    <property type="entry name" value="ARM-type_fold"/>
</dbReference>
<dbReference type="ExpressionAtlas" id="A0A2K3D5L1">
    <property type="expression patterns" value="baseline and differential"/>
</dbReference>
<sequence length="1053" mass="107121">MPTPRAGASGSSDDPFQLRGNAPVSVVRAAKASLKEPTRPVTPADYGRQLFSSGDPSNRPSTSYSVSGSKAFYQDGAGPKLALPKLETGRLDTSGGGALRKAPSGAEREPSRLGPSPLPGLEATLAPGGGRAGRQTAAETVASLKANMGMSGGGVEGDFSFPRPSAGSASHPHPHAPPDPTAAAGGRAASLTLPPASGFASPSGPGPGASSSSSSTHHHTTTSTSTLAPEYSYSGYGGYGGLDAPGGGGGEGPLLDPRRNDDLPPRPGTSRGRPGSAALSDMDPITERYAGPPPGVQDLGNGAQVLDMAAFAQYSDDDENDYAGHHHHPKQHSHHHHQQHQQQHGAAAAAAAPAAAAPAAHHRSAAASASAAPAAMASPSRGGSGSGSGAPTTAPISAAPTSTTTTTEGSSEEFAAWRASIEAVLSELSAAISSKAATSVLCAAAGRLVGLVEEVRRREHSSAWLNSACSAGSGFRDAGGVALTLREAVSEHVFRLMDSGSAELLMKACAVVLRVVKSRQPLLQTAKLLYRLSKDGGNDGLFRREGLLEPLVHTGHIMVASARGSSNPANMHEPLVYMNGCLKNISSEPSNQKALVKLGGLHVLAALLQQLAEQAKSGDEALAESCGQVAVQASGVLRNLAVPAQNAPAFLAAGVLPALRAAVSCLSGQVEVVLNAGRILSKLTLHDGCQDAIAADPGYAPLLVCNVPFALVTVVGILQRYAYGGGPQPEGGAAAGGSAAADRLSKAASHEDCLVKVLRLAANLAIWPDAGRTLAEEEHVAGALLALLERYSFEAAEELVLNTVCALTNLSFYQSEQQPGGFTNRVLLLPPPRLLPRITPLLLCDNEEAVVEAARVYGNFSRSADVRDYMQATRVVEALVLLLDHSNAEVLYSVCGTLINFTMDGSRRDVLGGLGGVSRLVEVLGRTMAQGELGEREEAIVEVVCKALFNVASADEGPAAGAGAGAAGGEGRGGAGAGAGGAEGRGGGEGGGAGAGCSFRHEEVVEVLGLLEVLEASSLGEAAELGAVLGRLGGQMRRLQARLSLEELEALPE</sequence>
<dbReference type="GO" id="GO:0044782">
    <property type="term" value="P:cilium organization"/>
    <property type="evidence" value="ECO:0000318"/>
    <property type="project" value="GO_Central"/>
</dbReference>
<dbReference type="AlphaFoldDB" id="A0A2K3D5L1"/>
<feature type="compositionally biased region" description="Basic residues" evidence="1">
    <location>
        <begin position="325"/>
        <end position="339"/>
    </location>
</feature>
<evidence type="ECO:0000256" key="1">
    <source>
        <dbReference type="SAM" id="MobiDB-lite"/>
    </source>
</evidence>
<feature type="compositionally biased region" description="Low complexity" evidence="1">
    <location>
        <begin position="181"/>
        <end position="234"/>
    </location>
</feature>
<protein>
    <submittedName>
        <fullName evidence="2">Uncharacterized protein</fullName>
    </submittedName>
</protein>
<reference evidence="2 3" key="1">
    <citation type="journal article" date="2007" name="Science">
        <title>The Chlamydomonas genome reveals the evolution of key animal and plant functions.</title>
        <authorList>
            <person name="Merchant S.S."/>
            <person name="Prochnik S.E."/>
            <person name="Vallon O."/>
            <person name="Harris E.H."/>
            <person name="Karpowicz S.J."/>
            <person name="Witman G.B."/>
            <person name="Terry A."/>
            <person name="Salamov A."/>
            <person name="Fritz-Laylin L.K."/>
            <person name="Marechal-Drouard L."/>
            <person name="Marshall W.F."/>
            <person name="Qu L.H."/>
            <person name="Nelson D.R."/>
            <person name="Sanderfoot A.A."/>
            <person name="Spalding M.H."/>
            <person name="Kapitonov V.V."/>
            <person name="Ren Q."/>
            <person name="Ferris P."/>
            <person name="Lindquist E."/>
            <person name="Shapiro H."/>
            <person name="Lucas S.M."/>
            <person name="Grimwood J."/>
            <person name="Schmutz J."/>
            <person name="Cardol P."/>
            <person name="Cerutti H."/>
            <person name="Chanfreau G."/>
            <person name="Chen C.L."/>
            <person name="Cognat V."/>
            <person name="Croft M.T."/>
            <person name="Dent R."/>
            <person name="Dutcher S."/>
            <person name="Fernandez E."/>
            <person name="Fukuzawa H."/>
            <person name="Gonzalez-Ballester D."/>
            <person name="Gonzalez-Halphen D."/>
            <person name="Hallmann A."/>
            <person name="Hanikenne M."/>
            <person name="Hippler M."/>
            <person name="Inwood W."/>
            <person name="Jabbari K."/>
            <person name="Kalanon M."/>
            <person name="Kuras R."/>
            <person name="Lefebvre P.A."/>
            <person name="Lemaire S.D."/>
            <person name="Lobanov A.V."/>
            <person name="Lohr M."/>
            <person name="Manuell A."/>
            <person name="Meier I."/>
            <person name="Mets L."/>
            <person name="Mittag M."/>
            <person name="Mittelmeier T."/>
            <person name="Moroney J.V."/>
            <person name="Moseley J."/>
            <person name="Napoli C."/>
            <person name="Nedelcu A.M."/>
            <person name="Niyogi K."/>
            <person name="Novoselov S.V."/>
            <person name="Paulsen I.T."/>
            <person name="Pazour G."/>
            <person name="Purton S."/>
            <person name="Ral J.P."/>
            <person name="Riano-Pachon D.M."/>
            <person name="Riekhof W."/>
            <person name="Rymarquis L."/>
            <person name="Schroda M."/>
            <person name="Stern D."/>
            <person name="Umen J."/>
            <person name="Willows R."/>
            <person name="Wilson N."/>
            <person name="Zimmer S.L."/>
            <person name="Allmer J."/>
            <person name="Balk J."/>
            <person name="Bisova K."/>
            <person name="Chen C.J."/>
            <person name="Elias M."/>
            <person name="Gendler K."/>
            <person name="Hauser C."/>
            <person name="Lamb M.R."/>
            <person name="Ledford H."/>
            <person name="Long J.C."/>
            <person name="Minagawa J."/>
            <person name="Page M.D."/>
            <person name="Pan J."/>
            <person name="Pootakham W."/>
            <person name="Roje S."/>
            <person name="Rose A."/>
            <person name="Stahlberg E."/>
            <person name="Terauchi A.M."/>
            <person name="Yang P."/>
            <person name="Ball S."/>
            <person name="Bowler C."/>
            <person name="Dieckmann C.L."/>
            <person name="Gladyshev V.N."/>
            <person name="Green P."/>
            <person name="Jorgensen R."/>
            <person name="Mayfield S."/>
            <person name="Mueller-Roeber B."/>
            <person name="Rajamani S."/>
            <person name="Sayre R.T."/>
            <person name="Brokstein P."/>
            <person name="Dubchak I."/>
            <person name="Goodstein D."/>
            <person name="Hornick L."/>
            <person name="Huang Y.W."/>
            <person name="Jhaveri J."/>
            <person name="Luo Y."/>
            <person name="Martinez D."/>
            <person name="Ngau W.C."/>
            <person name="Otillar B."/>
            <person name="Poliakov A."/>
            <person name="Porter A."/>
            <person name="Szajkowski L."/>
            <person name="Werner G."/>
            <person name="Zhou K."/>
            <person name="Grigoriev I.V."/>
            <person name="Rokhsar D.S."/>
            <person name="Grossman A.R."/>
        </authorList>
    </citation>
    <scope>NUCLEOTIDE SEQUENCE [LARGE SCALE GENOMIC DNA]</scope>
    <source>
        <strain evidence="3">CC-503</strain>
    </source>
</reference>
<dbReference type="InterPro" id="IPR011989">
    <property type="entry name" value="ARM-like"/>
</dbReference>
<feature type="region of interest" description="Disordered" evidence="1">
    <location>
        <begin position="960"/>
        <end position="993"/>
    </location>
</feature>
<evidence type="ECO:0000313" key="3">
    <source>
        <dbReference type="Proteomes" id="UP000006906"/>
    </source>
</evidence>
<dbReference type="Gramene" id="PNW75820">
    <property type="protein sequence ID" value="PNW75820"/>
    <property type="gene ID" value="CHLRE_12g559300v5"/>
</dbReference>
<dbReference type="InterPro" id="IPR038905">
    <property type="entry name" value="ARMC2"/>
</dbReference>
<feature type="region of interest" description="Disordered" evidence="1">
    <location>
        <begin position="1"/>
        <end position="136"/>
    </location>
</feature>
<dbReference type="GeneID" id="5728388"/>
<evidence type="ECO:0000313" key="2">
    <source>
        <dbReference type="EMBL" id="PNW75820.1"/>
    </source>
</evidence>
<feature type="region of interest" description="Disordered" evidence="1">
    <location>
        <begin position="154"/>
        <end position="301"/>
    </location>
</feature>
<dbReference type="SUPFAM" id="SSF48371">
    <property type="entry name" value="ARM repeat"/>
    <property type="match status" value="1"/>
</dbReference>
<dbReference type="InterPro" id="IPR000225">
    <property type="entry name" value="Armadillo"/>
</dbReference>
<feature type="region of interest" description="Disordered" evidence="1">
    <location>
        <begin position="317"/>
        <end position="411"/>
    </location>
</feature>
<dbReference type="STRING" id="3055.A0A2K3D5L1"/>
<feature type="compositionally biased region" description="Polar residues" evidence="1">
    <location>
        <begin position="50"/>
        <end position="68"/>
    </location>
</feature>
<dbReference type="OrthoDB" id="247006at2759"/>
<dbReference type="SMART" id="SM00185">
    <property type="entry name" value="ARM"/>
    <property type="match status" value="5"/>
</dbReference>
<feature type="compositionally biased region" description="Low complexity" evidence="1">
    <location>
        <begin position="112"/>
        <end position="122"/>
    </location>
</feature>
<dbReference type="RefSeq" id="XP_042918856.1">
    <property type="nucleotide sequence ID" value="XM_043069148.1"/>
</dbReference>